<comment type="caution">
    <text evidence="3">The sequence shown here is derived from an EMBL/GenBank/DDBJ whole genome shotgun (WGS) entry which is preliminary data.</text>
</comment>
<proteinExistence type="predicted"/>
<name>E3BML0_9VIBR</name>
<evidence type="ECO:0000313" key="4">
    <source>
        <dbReference type="Proteomes" id="UP000002943"/>
    </source>
</evidence>
<dbReference type="Pfam" id="PF13280">
    <property type="entry name" value="WYL"/>
    <property type="match status" value="1"/>
</dbReference>
<sequence length="227" mass="25876">MNKAERLFSLLTLLRSKRYAVTANQLAEQLQVSERTIYRDIQSLCASGINIEGEAGVGYVLRESGQLPPLMFSEQELIALELGMKMVQAWSDIELATASKSAAAKIKSVLPDRLKNENPAPTILVPCTHKETEFSTFNKPIRQAIDKKEKIELVYHDHAGIQSKRVLQPLGLVFWGKVWTLVAWCELREDYRNFRVDRIDKLKTLGQMFETSGNKCLEHYISRYSSK</sequence>
<dbReference type="InterPro" id="IPR013196">
    <property type="entry name" value="HTH_11"/>
</dbReference>
<dbReference type="Gene3D" id="1.10.10.10">
    <property type="entry name" value="Winged helix-like DNA-binding domain superfamily/Winged helix DNA-binding domain"/>
    <property type="match status" value="1"/>
</dbReference>
<dbReference type="InterPro" id="IPR051534">
    <property type="entry name" value="CBASS_pafABC_assoc_protein"/>
</dbReference>
<feature type="domain" description="Helix-turn-helix type 11" evidence="1">
    <location>
        <begin position="6"/>
        <end position="59"/>
    </location>
</feature>
<dbReference type="InterPro" id="IPR036388">
    <property type="entry name" value="WH-like_DNA-bd_sf"/>
</dbReference>
<dbReference type="Proteomes" id="UP000002943">
    <property type="component" value="Unassembled WGS sequence"/>
</dbReference>
<protein>
    <submittedName>
        <fullName evidence="3">Putative transcriptional regulator (Repressor protein)</fullName>
    </submittedName>
</protein>
<dbReference type="PANTHER" id="PTHR34580">
    <property type="match status" value="1"/>
</dbReference>
<dbReference type="PANTHER" id="PTHR34580:SF3">
    <property type="entry name" value="PROTEIN PAFB"/>
    <property type="match status" value="1"/>
</dbReference>
<evidence type="ECO:0000259" key="1">
    <source>
        <dbReference type="Pfam" id="PF08279"/>
    </source>
</evidence>
<dbReference type="OrthoDB" id="9807255at2"/>
<dbReference type="PROSITE" id="PS52050">
    <property type="entry name" value="WYL"/>
    <property type="match status" value="1"/>
</dbReference>
<dbReference type="AlphaFoldDB" id="E3BML0"/>
<dbReference type="EMBL" id="AEIU01000088">
    <property type="protein sequence ID" value="EFP95755.1"/>
    <property type="molecule type" value="Genomic_DNA"/>
</dbReference>
<dbReference type="RefSeq" id="WP_009602352.1">
    <property type="nucleotide sequence ID" value="NZ_AEIU01000088.1"/>
</dbReference>
<gene>
    <name evidence="3" type="ORF">VIBC2010_17430</name>
</gene>
<dbReference type="eggNOG" id="COG2378">
    <property type="taxonomic scope" value="Bacteria"/>
</dbReference>
<dbReference type="InterPro" id="IPR026881">
    <property type="entry name" value="WYL_dom"/>
</dbReference>
<keyword evidence="4" id="KW-1185">Reference proteome</keyword>
<evidence type="ECO:0000313" key="3">
    <source>
        <dbReference type="EMBL" id="EFP95755.1"/>
    </source>
</evidence>
<organism evidence="3 4">
    <name type="scientific">Vibrio caribbeanicus ATCC BAA-2122</name>
    <dbReference type="NCBI Taxonomy" id="796620"/>
    <lineage>
        <taxon>Bacteria</taxon>
        <taxon>Pseudomonadati</taxon>
        <taxon>Pseudomonadota</taxon>
        <taxon>Gammaproteobacteria</taxon>
        <taxon>Vibrionales</taxon>
        <taxon>Vibrionaceae</taxon>
        <taxon>Vibrio</taxon>
    </lineage>
</organism>
<dbReference type="InterPro" id="IPR036390">
    <property type="entry name" value="WH_DNA-bd_sf"/>
</dbReference>
<reference evidence="3 4" key="1">
    <citation type="journal article" date="2012" name="Int. J. Syst. Evol. Microbiol.">
        <title>Vibrio caribbeanicus sp. nov., isolated from the marine sponge Scleritoderma cyanea.</title>
        <authorList>
            <person name="Hoffmann M."/>
            <person name="Monday S.R."/>
            <person name="Allard M.W."/>
            <person name="Strain E.A."/>
            <person name="Whittaker P."/>
            <person name="Naum M."/>
            <person name="McCarthy P.J."/>
            <person name="Lopez J.V."/>
            <person name="Fischer M."/>
            <person name="Brown E.W."/>
        </authorList>
    </citation>
    <scope>NUCLEOTIDE SEQUENCE [LARGE SCALE GENOMIC DNA]</scope>
    <source>
        <strain evidence="3 4">ATCC BAA-2122</strain>
    </source>
</reference>
<dbReference type="STRING" id="796620.VIBC2010_17430"/>
<accession>E3BML0</accession>
<dbReference type="SUPFAM" id="SSF46785">
    <property type="entry name" value="Winged helix' DNA-binding domain"/>
    <property type="match status" value="1"/>
</dbReference>
<evidence type="ECO:0000259" key="2">
    <source>
        <dbReference type="Pfam" id="PF13280"/>
    </source>
</evidence>
<dbReference type="Pfam" id="PF08279">
    <property type="entry name" value="HTH_11"/>
    <property type="match status" value="1"/>
</dbReference>
<feature type="domain" description="WYL" evidence="2">
    <location>
        <begin position="140"/>
        <end position="203"/>
    </location>
</feature>